<dbReference type="PANTHER" id="PTHR47245:SF2">
    <property type="entry name" value="PEPTIDYL-PROLYL CIS-TRANS ISOMERASE HP_0175-RELATED"/>
    <property type="match status" value="1"/>
</dbReference>
<dbReference type="OrthoDB" id="196786at2"/>
<comment type="catalytic activity">
    <reaction evidence="1">
        <text>[protein]-peptidylproline (omega=180) = [protein]-peptidylproline (omega=0)</text>
        <dbReference type="Rhea" id="RHEA:16237"/>
        <dbReference type="Rhea" id="RHEA-COMP:10747"/>
        <dbReference type="Rhea" id="RHEA-COMP:10748"/>
        <dbReference type="ChEBI" id="CHEBI:83833"/>
        <dbReference type="ChEBI" id="CHEBI:83834"/>
        <dbReference type="EC" id="5.2.1.8"/>
    </reaction>
</comment>
<name>A0A6P1T5X8_9GAMM</name>
<evidence type="ECO:0000313" key="10">
    <source>
        <dbReference type="Proteomes" id="UP000464675"/>
    </source>
</evidence>
<dbReference type="EMBL" id="CP047491">
    <property type="protein sequence ID" value="QHQ38224.1"/>
    <property type="molecule type" value="Genomic_DNA"/>
</dbReference>
<evidence type="ECO:0000256" key="4">
    <source>
        <dbReference type="ARBA" id="ARBA00023110"/>
    </source>
</evidence>
<reference evidence="9 10" key="1">
    <citation type="submission" date="2020-01" db="EMBL/GenBank/DDBJ databases">
        <title>The possibility of degradation of plastic by Microbulbifer hydrolyticus IRE-31.</title>
        <authorList>
            <person name="Liu L."/>
        </authorList>
    </citation>
    <scope>NUCLEOTIDE SEQUENCE [LARGE SCALE GENOMIC DNA]</scope>
    <source>
        <strain evidence="9 10">IRE-31</strain>
    </source>
</reference>
<evidence type="ECO:0000256" key="1">
    <source>
        <dbReference type="ARBA" id="ARBA00000971"/>
    </source>
</evidence>
<dbReference type="PANTHER" id="PTHR47245">
    <property type="entry name" value="PEPTIDYLPROLYL ISOMERASE"/>
    <property type="match status" value="1"/>
</dbReference>
<protein>
    <recommendedName>
        <fullName evidence="3">peptidylprolyl isomerase</fullName>
        <ecNumber evidence="3">5.2.1.8</ecNumber>
    </recommendedName>
</protein>
<proteinExistence type="inferred from homology"/>
<accession>A0A6P1T5X8</accession>
<evidence type="ECO:0000313" key="8">
    <source>
        <dbReference type="EMBL" id="MBB5210963.1"/>
    </source>
</evidence>
<dbReference type="InterPro" id="IPR046357">
    <property type="entry name" value="PPIase_dom_sf"/>
</dbReference>
<dbReference type="GO" id="GO:0003755">
    <property type="term" value="F:peptidyl-prolyl cis-trans isomerase activity"/>
    <property type="evidence" value="ECO:0007669"/>
    <property type="project" value="UniProtKB-KW"/>
</dbReference>
<dbReference type="Proteomes" id="UP000464675">
    <property type="component" value="Chromosome"/>
</dbReference>
<dbReference type="Proteomes" id="UP000563601">
    <property type="component" value="Unassembled WGS sequence"/>
</dbReference>
<evidence type="ECO:0000256" key="3">
    <source>
        <dbReference type="ARBA" id="ARBA00013194"/>
    </source>
</evidence>
<keyword evidence="6" id="KW-1133">Transmembrane helix</keyword>
<keyword evidence="6" id="KW-0812">Transmembrane</keyword>
<comment type="similarity">
    <text evidence="2">Belongs to the PpiC/parvulin rotamase family.</text>
</comment>
<evidence type="ECO:0000259" key="7">
    <source>
        <dbReference type="PROSITE" id="PS50198"/>
    </source>
</evidence>
<gene>
    <name evidence="9" type="ORF">GTQ55_03930</name>
    <name evidence="8" type="ORF">HNQ53_001181</name>
</gene>
<feature type="transmembrane region" description="Helical" evidence="6">
    <location>
        <begin position="9"/>
        <end position="27"/>
    </location>
</feature>
<reference evidence="8 11" key="2">
    <citation type="submission" date="2020-08" db="EMBL/GenBank/DDBJ databases">
        <title>Genomic Encyclopedia of Type Strains, Phase IV (KMG-IV): sequencing the most valuable type-strain genomes for metagenomic binning, comparative biology and taxonomic classification.</title>
        <authorList>
            <person name="Goeker M."/>
        </authorList>
    </citation>
    <scope>NUCLEOTIDE SEQUENCE [LARGE SCALE GENOMIC DNA]</scope>
    <source>
        <strain evidence="8 11">DSM 11525</strain>
    </source>
</reference>
<sequence>MLYRLIREPFVHFVALGAVIFAAYFWLNRAQDSEHRIVVDQQDLDHLVNLWKLQWKREPESSDVQALIDRYVRREVFYREALRMNLDHNDEIIKKRLAQKMEAVAIDLSTLMQPVTDDQLREYFHSREDLFKLPQAYAFRQVLLLPQEKTQTQVDALLTALRKTDEIPPARRQKLSIPNQWPMTAAQELDGAFGENFAQSLDTLPTGQWAGPIRSGYGWHLVWIERKQEPAMPEFAQVRDFVARQYEYESGMKAQDRVFQELLAKYQVQITAEHIPGTLNVSFAEE</sequence>
<dbReference type="EMBL" id="JACHHR010000002">
    <property type="protein sequence ID" value="MBB5210963.1"/>
    <property type="molecule type" value="Genomic_DNA"/>
</dbReference>
<keyword evidence="5" id="KW-0413">Isomerase</keyword>
<feature type="domain" description="PpiC" evidence="7">
    <location>
        <begin position="134"/>
        <end position="226"/>
    </location>
</feature>
<dbReference type="Gene3D" id="1.10.4030.10">
    <property type="entry name" value="Porin chaperone SurA, peptide-binding domain"/>
    <property type="match status" value="1"/>
</dbReference>
<evidence type="ECO:0000256" key="5">
    <source>
        <dbReference type="PROSITE-ProRule" id="PRU00278"/>
    </source>
</evidence>
<evidence type="ECO:0000256" key="2">
    <source>
        <dbReference type="ARBA" id="ARBA00007656"/>
    </source>
</evidence>
<dbReference type="PROSITE" id="PS50198">
    <property type="entry name" value="PPIC_PPIASE_2"/>
    <property type="match status" value="1"/>
</dbReference>
<evidence type="ECO:0000313" key="9">
    <source>
        <dbReference type="EMBL" id="QHQ38224.1"/>
    </source>
</evidence>
<keyword evidence="10" id="KW-1185">Reference proteome</keyword>
<dbReference type="RefSeq" id="WP_161857560.1">
    <property type="nucleotide sequence ID" value="NZ_CP047491.1"/>
</dbReference>
<dbReference type="InterPro" id="IPR050245">
    <property type="entry name" value="PrsA_foldase"/>
</dbReference>
<dbReference type="Gene3D" id="3.10.50.40">
    <property type="match status" value="1"/>
</dbReference>
<evidence type="ECO:0000313" key="11">
    <source>
        <dbReference type="Proteomes" id="UP000563601"/>
    </source>
</evidence>
<dbReference type="AlphaFoldDB" id="A0A6P1T5X8"/>
<organism evidence="8 11">
    <name type="scientific">Microbulbifer hydrolyticus</name>
    <dbReference type="NCBI Taxonomy" id="48074"/>
    <lineage>
        <taxon>Bacteria</taxon>
        <taxon>Pseudomonadati</taxon>
        <taxon>Pseudomonadota</taxon>
        <taxon>Gammaproteobacteria</taxon>
        <taxon>Cellvibrionales</taxon>
        <taxon>Microbulbiferaceae</taxon>
        <taxon>Microbulbifer</taxon>
    </lineage>
</organism>
<keyword evidence="4 5" id="KW-0697">Rotamase</keyword>
<dbReference type="InterPro" id="IPR000297">
    <property type="entry name" value="PPIase_PpiC"/>
</dbReference>
<evidence type="ECO:0000256" key="6">
    <source>
        <dbReference type="SAM" id="Phobius"/>
    </source>
</evidence>
<dbReference type="Pfam" id="PF13145">
    <property type="entry name" value="Rotamase_2"/>
    <property type="match status" value="1"/>
</dbReference>
<dbReference type="EC" id="5.2.1.8" evidence="3"/>
<keyword evidence="6" id="KW-0472">Membrane</keyword>